<dbReference type="Gene3D" id="1.20.1090.10">
    <property type="entry name" value="Dehydroquinate synthase-like - alpha domain"/>
    <property type="match status" value="1"/>
</dbReference>
<dbReference type="Pfam" id="PF25137">
    <property type="entry name" value="ADH_Fe_C"/>
    <property type="match status" value="1"/>
</dbReference>
<dbReference type="PANTHER" id="PTHR43633:SF1">
    <property type="entry name" value="ALCOHOL DEHYDROGENASE YQHD"/>
    <property type="match status" value="1"/>
</dbReference>
<organism evidence="2">
    <name type="scientific">Salmonella enterica subsp. enterica serovar Typhimurium var. 5-</name>
    <dbReference type="NCBI Taxonomy" id="1620419"/>
    <lineage>
        <taxon>Bacteria</taxon>
        <taxon>Pseudomonadati</taxon>
        <taxon>Pseudomonadota</taxon>
        <taxon>Gammaproteobacteria</taxon>
        <taxon>Enterobacterales</taxon>
        <taxon>Enterobacteriaceae</taxon>
        <taxon>Salmonella</taxon>
    </lineage>
</organism>
<evidence type="ECO:0000259" key="1">
    <source>
        <dbReference type="Pfam" id="PF25137"/>
    </source>
</evidence>
<dbReference type="GO" id="GO:1990362">
    <property type="term" value="F:butanol dehydrogenase (NAD+) activity"/>
    <property type="evidence" value="ECO:0007669"/>
    <property type="project" value="InterPro"/>
</dbReference>
<sequence>MIAFNHVVPVLNLSVFNVRRAPAFAFEQSKRATIGGRFIRVDESRDLPLLHVVEDFTQKPVCSFAVTTGGEIKIDSAAPAVDGPVQIRPAAIDLHVGFIHVPRAKIGRVTPVPAQPFFHFRRITLNPAVNRGVIDIHSAFSQHLLQLTVTDAVFAVPAYGPQNDVTLKMPAFEWVHVQLHQQKGMISLSPPTICNSAVMPALWRLCKKEKAEKLAQYGARVWNIPESDSEKMADEAINATVEFFELMGVKTRLSDYGLGAEDISAVIGKLKEHGHIALGEHGKITAEVAETILNMAL</sequence>
<dbReference type="AlphaFoldDB" id="A0A3Q8VNX8"/>
<dbReference type="GO" id="GO:1990002">
    <property type="term" value="F:methylglyoxal reductase (NADPH) (acetol producing) activity"/>
    <property type="evidence" value="ECO:0007669"/>
    <property type="project" value="TreeGrafter"/>
</dbReference>
<dbReference type="PANTHER" id="PTHR43633">
    <property type="entry name" value="ALCOHOL DEHYDROGENASE YQHD"/>
    <property type="match status" value="1"/>
</dbReference>
<proteinExistence type="predicted"/>
<geneLocation type="plasmid" evidence="2">
    <name>unnamed</name>
</geneLocation>
<dbReference type="GO" id="GO:0008106">
    <property type="term" value="F:alcohol dehydrogenase (NADP+) activity"/>
    <property type="evidence" value="ECO:0007669"/>
    <property type="project" value="TreeGrafter"/>
</dbReference>
<protein>
    <recommendedName>
        <fullName evidence="1">Fe-containing alcohol dehydrogenase-like C-terminal domain-containing protein</fullName>
    </recommendedName>
</protein>
<dbReference type="SUPFAM" id="SSF56796">
    <property type="entry name" value="Dehydroquinate synthase-like"/>
    <property type="match status" value="1"/>
</dbReference>
<feature type="domain" description="Fe-containing alcohol dehydrogenase-like C-terminal" evidence="1">
    <location>
        <begin position="192"/>
        <end position="268"/>
    </location>
</feature>
<dbReference type="EMBL" id="MK191841">
    <property type="protein sequence ID" value="AZM67147.1"/>
    <property type="molecule type" value="Genomic_DNA"/>
</dbReference>
<dbReference type="InterPro" id="IPR044731">
    <property type="entry name" value="BDH-like"/>
</dbReference>
<keyword evidence="2" id="KW-0614">Plasmid</keyword>
<reference evidence="2" key="1">
    <citation type="submission" date="2018-11" db="EMBL/GenBank/DDBJ databases">
        <title>Plasmids harboring resistance genes to quinolones and/or extended spectrum cephalosporins in nontyphoidal Salmonella enterica serovars from swine in the Midwestern United States.</title>
        <authorList>
            <person name="Elnekave E."/>
            <person name="Hong S.L."/>
            <person name="Lim S."/>
            <person name="Hayer S.S."/>
            <person name="Boxrud D."/>
            <person name="Taylor A.J."/>
            <person name="Lappi V."/>
            <person name="Noyes N."/>
            <person name="Johnson T.J."/>
            <person name="Rovira A."/>
            <person name="Davies P."/>
            <person name="Perez A."/>
            <person name="Alvarez J."/>
        </authorList>
    </citation>
    <scope>NUCLEOTIDE SEQUENCE</scope>
    <source>
        <strain evidence="2">64</strain>
        <plasmid evidence="2">unnamed</plasmid>
    </source>
</reference>
<dbReference type="InterPro" id="IPR056798">
    <property type="entry name" value="ADH_Fe_C"/>
</dbReference>
<accession>A0A3Q8VNX8</accession>
<dbReference type="GO" id="GO:0005829">
    <property type="term" value="C:cytosol"/>
    <property type="evidence" value="ECO:0007669"/>
    <property type="project" value="TreeGrafter"/>
</dbReference>
<evidence type="ECO:0000313" key="2">
    <source>
        <dbReference type="EMBL" id="AZM67147.1"/>
    </source>
</evidence>
<name>A0A3Q8VNX8_SALTM</name>